<evidence type="ECO:0000256" key="1">
    <source>
        <dbReference type="ARBA" id="ARBA00022723"/>
    </source>
</evidence>
<dbReference type="GO" id="GO:0008270">
    <property type="term" value="F:zinc ion binding"/>
    <property type="evidence" value="ECO:0007669"/>
    <property type="project" value="UniProtKB-KW"/>
</dbReference>
<feature type="compositionally biased region" description="Low complexity" evidence="5">
    <location>
        <begin position="696"/>
        <end position="721"/>
    </location>
</feature>
<keyword evidence="8" id="KW-1185">Reference proteome</keyword>
<dbReference type="EMBL" id="JAGTJQ010000005">
    <property type="protein sequence ID" value="KAH7030770.1"/>
    <property type="molecule type" value="Genomic_DNA"/>
</dbReference>
<feature type="region of interest" description="Disordered" evidence="5">
    <location>
        <begin position="614"/>
        <end position="659"/>
    </location>
</feature>
<protein>
    <recommendedName>
        <fullName evidence="6">SP-RING-type domain-containing protein</fullName>
    </recommendedName>
</protein>
<sequence>MTLSSEFASSVPARKTARVDDREHAIAACLPRDVGTKGISRGTLGTFSFTTSCCLSARTRHPQDLLRNNPEGYTTACLFGGTGCADQLDRQCMAPWPSSANMADLREACRTHAATSTIASFAGSATCSTNPSKPCIRAWKFRQTNGFGSRQPQSTTTLYLTLLTTILRHRPSVLTVALVLPSPAPSNEASPEATSTQPSAPAADMRSPGYETTLASRNRALPTPAVPPQREITNPPRSHSRSRPILPMPSAFISPNGSAPPITSTTSFDSPVTQLQYASIPTSLPASPIQQTHQREHASVEGVGPPKRRRVLPRDLEFIQSWNALEVLADFARRCGGEQQLDPALEQPRLQLLKDACATGDLFYVVLHQVFCTWTAKPLEIRGLFQNDDRLFSLAEHGLQTLSAILKDNSNMRPDLLQCFANFPAPFPNMQRFPPYSDSLNAVVKFLFSMATSWTELMKKHAAYGFPLLMDELLRVLHMHSDVLQLIVFRASRRTAGVPDGPAGTQMESLFKEDQDFHRSADGSFLPKAQDPAYTNYNDNLIQRYQELAHTARTLYRAMPPYNQHQQQRYVQQSTSPTAVSNNAQGFVGNVPSPAAPNQQWTALPSQTMSVIVEPLHNNPPSVSQGVAARPQESAASMNVASHQFSTTSQAPSPGTVAPTQHALRTEAPGLAWHGQPQRLQSSAEQTHARPNAHVSGSSASQQASFGASSGAHWSSGSPVSAQSPVLPVTGAGRQYPSGSPVVQASTAMGTIHRGQAVQPLQPFVTQPTPTKPISTGLLFPGRNDRIPINEYPSDPQDNNCIMHTLHHAHIRSPKRLPIRPEALNERYYQSVRRLVLGPTSIAPSAVVHKFSFHLGPKDRDRLTHVETDPDGLLPIQRYTNGTARVRIRCCYLLDQQHHKITDSDWVTKDVVWPEHIFLEVNHSGLTLRRKAHHSKDLPVEVPANALLEENHLRVWIPETAARPREAPKNSHPYLAVELVETLSHSSILSLVKTHGIQQSPKTLEVIRRRLSSTTASNDDDIAMVSHELAIDLADPFTSAIFKTPVRGMDCTHLECFDLETWLNSRLGKKKTCTCGKGGSSCQSCPNEPSFVDKWKCPLCSGDARPYSLRIDEWLAGVRDKLKEDGALRAKAILVSADGSWKIKELPREADEEDDGSYNDEPAPSGGAIKRGGNLAAAVAANGAASRSASTPVIIEIDDD</sequence>
<dbReference type="OrthoDB" id="27975at2759"/>
<dbReference type="GO" id="GO:0000785">
    <property type="term" value="C:chromatin"/>
    <property type="evidence" value="ECO:0007669"/>
    <property type="project" value="TreeGrafter"/>
</dbReference>
<feature type="compositionally biased region" description="Low complexity" evidence="5">
    <location>
        <begin position="185"/>
        <end position="195"/>
    </location>
</feature>
<dbReference type="Gene3D" id="3.30.40.10">
    <property type="entry name" value="Zinc/RING finger domain, C3HC4 (zinc finger)"/>
    <property type="match status" value="1"/>
</dbReference>
<name>A0A9P9BQD9_9PEZI</name>
<dbReference type="PANTHER" id="PTHR10782:SF4">
    <property type="entry name" value="TONALLI, ISOFORM E"/>
    <property type="match status" value="1"/>
</dbReference>
<feature type="region of interest" description="Disordered" evidence="5">
    <location>
        <begin position="675"/>
        <end position="742"/>
    </location>
</feature>
<evidence type="ECO:0000256" key="4">
    <source>
        <dbReference type="PROSITE-ProRule" id="PRU00452"/>
    </source>
</evidence>
<dbReference type="PANTHER" id="PTHR10782">
    <property type="entry name" value="ZINC FINGER MIZ DOMAIN-CONTAINING PROTEIN"/>
    <property type="match status" value="1"/>
</dbReference>
<evidence type="ECO:0000313" key="7">
    <source>
        <dbReference type="EMBL" id="KAH7030770.1"/>
    </source>
</evidence>
<evidence type="ECO:0000256" key="5">
    <source>
        <dbReference type="SAM" id="MobiDB-lite"/>
    </source>
</evidence>
<comment type="caution">
    <text evidence="7">The sequence shown here is derived from an EMBL/GenBank/DDBJ whole genome shotgun (WGS) entry which is preliminary data.</text>
</comment>
<gene>
    <name evidence="7" type="ORF">B0I36DRAFT_348958</name>
</gene>
<dbReference type="PROSITE" id="PS51044">
    <property type="entry name" value="ZF_SP_RING"/>
    <property type="match status" value="1"/>
</dbReference>
<evidence type="ECO:0000256" key="2">
    <source>
        <dbReference type="ARBA" id="ARBA00022771"/>
    </source>
</evidence>
<keyword evidence="1" id="KW-0479">Metal-binding</keyword>
<feature type="compositionally biased region" description="Polar residues" evidence="5">
    <location>
        <begin position="634"/>
        <end position="653"/>
    </location>
</feature>
<dbReference type="Proteomes" id="UP000756346">
    <property type="component" value="Unassembled WGS sequence"/>
</dbReference>
<organism evidence="7 8">
    <name type="scientific">Microdochium trichocladiopsis</name>
    <dbReference type="NCBI Taxonomy" id="1682393"/>
    <lineage>
        <taxon>Eukaryota</taxon>
        <taxon>Fungi</taxon>
        <taxon>Dikarya</taxon>
        <taxon>Ascomycota</taxon>
        <taxon>Pezizomycotina</taxon>
        <taxon>Sordariomycetes</taxon>
        <taxon>Xylariomycetidae</taxon>
        <taxon>Xylariales</taxon>
        <taxon>Microdochiaceae</taxon>
        <taxon>Microdochium</taxon>
    </lineage>
</organism>
<keyword evidence="3" id="KW-0862">Zinc</keyword>
<evidence type="ECO:0000259" key="6">
    <source>
        <dbReference type="PROSITE" id="PS51044"/>
    </source>
</evidence>
<evidence type="ECO:0000256" key="3">
    <source>
        <dbReference type="ARBA" id="ARBA00022833"/>
    </source>
</evidence>
<dbReference type="GeneID" id="70186291"/>
<dbReference type="RefSeq" id="XP_046012450.1">
    <property type="nucleotide sequence ID" value="XM_046156745.1"/>
</dbReference>
<proteinExistence type="predicted"/>
<feature type="domain" description="SP-RING-type" evidence="6">
    <location>
        <begin position="1018"/>
        <end position="1124"/>
    </location>
</feature>
<accession>A0A9P9BQD9</accession>
<dbReference type="GO" id="GO:0016925">
    <property type="term" value="P:protein sumoylation"/>
    <property type="evidence" value="ECO:0007669"/>
    <property type="project" value="TreeGrafter"/>
</dbReference>
<evidence type="ECO:0000313" key="8">
    <source>
        <dbReference type="Proteomes" id="UP000756346"/>
    </source>
</evidence>
<dbReference type="InterPro" id="IPR004181">
    <property type="entry name" value="Znf_MIZ"/>
</dbReference>
<dbReference type="GO" id="GO:0061665">
    <property type="term" value="F:SUMO ligase activity"/>
    <property type="evidence" value="ECO:0007669"/>
    <property type="project" value="TreeGrafter"/>
</dbReference>
<keyword evidence="2 4" id="KW-0863">Zinc-finger</keyword>
<feature type="region of interest" description="Disordered" evidence="5">
    <location>
        <begin position="1148"/>
        <end position="1171"/>
    </location>
</feature>
<feature type="region of interest" description="Disordered" evidence="5">
    <location>
        <begin position="183"/>
        <end position="244"/>
    </location>
</feature>
<reference evidence="7" key="1">
    <citation type="journal article" date="2021" name="Nat. Commun.">
        <title>Genetic determinants of endophytism in the Arabidopsis root mycobiome.</title>
        <authorList>
            <person name="Mesny F."/>
            <person name="Miyauchi S."/>
            <person name="Thiergart T."/>
            <person name="Pickel B."/>
            <person name="Atanasova L."/>
            <person name="Karlsson M."/>
            <person name="Huettel B."/>
            <person name="Barry K.W."/>
            <person name="Haridas S."/>
            <person name="Chen C."/>
            <person name="Bauer D."/>
            <person name="Andreopoulos W."/>
            <person name="Pangilinan J."/>
            <person name="LaButti K."/>
            <person name="Riley R."/>
            <person name="Lipzen A."/>
            <person name="Clum A."/>
            <person name="Drula E."/>
            <person name="Henrissat B."/>
            <person name="Kohler A."/>
            <person name="Grigoriev I.V."/>
            <person name="Martin F.M."/>
            <person name="Hacquard S."/>
        </authorList>
    </citation>
    <scope>NUCLEOTIDE SEQUENCE</scope>
    <source>
        <strain evidence="7">MPI-CAGE-CH-0230</strain>
    </source>
</reference>
<dbReference type="AlphaFoldDB" id="A0A9P9BQD9"/>
<dbReference type="InterPro" id="IPR013083">
    <property type="entry name" value="Znf_RING/FYVE/PHD"/>
</dbReference>